<evidence type="ECO:0000256" key="8">
    <source>
        <dbReference type="ARBA" id="ARBA00022691"/>
    </source>
</evidence>
<keyword evidence="9 11" id="KW-0819">tRNA processing</keyword>
<dbReference type="PANTHER" id="PTHR21210:SF0">
    <property type="entry name" value="TRNA (URACIL-O(2)-)-METHYLTRANSFERASE-RELATED"/>
    <property type="match status" value="1"/>
</dbReference>
<evidence type="ECO:0000256" key="4">
    <source>
        <dbReference type="ARBA" id="ARBA00017788"/>
    </source>
</evidence>
<accession>A0A9P0W1F2</accession>
<evidence type="ECO:0000256" key="1">
    <source>
        <dbReference type="ARBA" id="ARBA00004496"/>
    </source>
</evidence>
<feature type="region of interest" description="Disordered" evidence="12">
    <location>
        <begin position="457"/>
        <end position="481"/>
    </location>
</feature>
<comment type="caution">
    <text evidence="13">The sequence shown here is derived from an EMBL/GenBank/DDBJ whole genome shotgun (WGS) entry which is preliminary data.</text>
</comment>
<comment type="catalytic activity">
    <reaction evidence="10 11">
        <text>uridine(44) in tRNA(Ser) + S-adenosyl-L-methionine = 2'-O-methyluridine(44) in tRNA(Ser) + S-adenosyl-L-homocysteine + H(+)</text>
        <dbReference type="Rhea" id="RHEA:43100"/>
        <dbReference type="Rhea" id="RHEA-COMP:10339"/>
        <dbReference type="Rhea" id="RHEA-COMP:10340"/>
        <dbReference type="ChEBI" id="CHEBI:15378"/>
        <dbReference type="ChEBI" id="CHEBI:57856"/>
        <dbReference type="ChEBI" id="CHEBI:59789"/>
        <dbReference type="ChEBI" id="CHEBI:65315"/>
        <dbReference type="ChEBI" id="CHEBI:74478"/>
        <dbReference type="EC" id="2.1.1.211"/>
    </reaction>
</comment>
<evidence type="ECO:0000256" key="10">
    <source>
        <dbReference type="ARBA" id="ARBA00047957"/>
    </source>
</evidence>
<gene>
    <name evidence="13" type="ORF">CLIB1423_30S00166</name>
</gene>
<dbReference type="Proteomes" id="UP000837801">
    <property type="component" value="Unassembled WGS sequence"/>
</dbReference>
<name>A0A9P0W1F2_9ASCO</name>
<evidence type="ECO:0000256" key="9">
    <source>
        <dbReference type="ARBA" id="ARBA00022694"/>
    </source>
</evidence>
<dbReference type="AlphaFoldDB" id="A0A9P0W1F2"/>
<dbReference type="EC" id="2.1.1.211" evidence="3 11"/>
<comment type="similarity">
    <text evidence="2 11">Belongs to the TRM44 family.</text>
</comment>
<keyword evidence="6 11" id="KW-0489">Methyltransferase</keyword>
<dbReference type="Pfam" id="PF07757">
    <property type="entry name" value="AdoMet_MTase"/>
    <property type="match status" value="1"/>
</dbReference>
<evidence type="ECO:0000313" key="14">
    <source>
        <dbReference type="Proteomes" id="UP000837801"/>
    </source>
</evidence>
<evidence type="ECO:0000256" key="7">
    <source>
        <dbReference type="ARBA" id="ARBA00022679"/>
    </source>
</evidence>
<evidence type="ECO:0000256" key="6">
    <source>
        <dbReference type="ARBA" id="ARBA00022603"/>
    </source>
</evidence>
<protein>
    <recommendedName>
        <fullName evidence="4 11">tRNA (uracil-O(2)-)-methyltransferase</fullName>
        <ecNumber evidence="3 11">2.1.1.211</ecNumber>
    </recommendedName>
</protein>
<evidence type="ECO:0000256" key="2">
    <source>
        <dbReference type="ARBA" id="ARBA00009056"/>
    </source>
</evidence>
<evidence type="ECO:0000256" key="5">
    <source>
        <dbReference type="ARBA" id="ARBA00022490"/>
    </source>
</evidence>
<feature type="compositionally biased region" description="Low complexity" evidence="12">
    <location>
        <begin position="461"/>
        <end position="472"/>
    </location>
</feature>
<dbReference type="InterPro" id="IPR011671">
    <property type="entry name" value="tRNA_uracil_MeTrfase"/>
</dbReference>
<dbReference type="OrthoDB" id="10047021at2759"/>
<keyword evidence="5 11" id="KW-0963">Cytoplasm</keyword>
<dbReference type="EMBL" id="CAKXYY010000030">
    <property type="protein sequence ID" value="CAH2355628.1"/>
    <property type="molecule type" value="Genomic_DNA"/>
</dbReference>
<evidence type="ECO:0000256" key="11">
    <source>
        <dbReference type="RuleBase" id="RU368004"/>
    </source>
</evidence>
<keyword evidence="14" id="KW-1185">Reference proteome</keyword>
<keyword evidence="7 11" id="KW-0808">Transferase</keyword>
<comment type="function">
    <text evidence="11">Adenosyl-L-methionine (AdoMet)-dependent tRNA (uracil-O(2)-)-methyltransferase.</text>
</comment>
<evidence type="ECO:0000313" key="13">
    <source>
        <dbReference type="EMBL" id="CAH2355628.1"/>
    </source>
</evidence>
<organism evidence="13 14">
    <name type="scientific">[Candida] railenensis</name>
    <dbReference type="NCBI Taxonomy" id="45579"/>
    <lineage>
        <taxon>Eukaryota</taxon>
        <taxon>Fungi</taxon>
        <taxon>Dikarya</taxon>
        <taxon>Ascomycota</taxon>
        <taxon>Saccharomycotina</taxon>
        <taxon>Pichiomycetes</taxon>
        <taxon>Debaryomycetaceae</taxon>
        <taxon>Kurtzmaniella</taxon>
    </lineage>
</organism>
<dbReference type="PANTHER" id="PTHR21210">
    <property type="entry name" value="TRNA (URACIL-O(2)-)-METHYLTRANSFERASE-RELATED"/>
    <property type="match status" value="1"/>
</dbReference>
<dbReference type="GO" id="GO:0141101">
    <property type="term" value="F:tRNA(Ser) (uridine(44)-2'-O-)-methyltransferase activity"/>
    <property type="evidence" value="ECO:0007669"/>
    <property type="project" value="UniProtKB-EC"/>
</dbReference>
<reference evidence="13" key="1">
    <citation type="submission" date="2022-03" db="EMBL/GenBank/DDBJ databases">
        <authorList>
            <person name="Legras J.-L."/>
            <person name="Devillers H."/>
            <person name="Grondin C."/>
        </authorList>
    </citation>
    <scope>NUCLEOTIDE SEQUENCE</scope>
    <source>
        <strain evidence="13">CLIB 1423</strain>
    </source>
</reference>
<dbReference type="GO" id="GO:0005737">
    <property type="term" value="C:cytoplasm"/>
    <property type="evidence" value="ECO:0007669"/>
    <property type="project" value="UniProtKB-SubCell"/>
</dbReference>
<comment type="subcellular location">
    <subcellularLocation>
        <location evidence="1 11">Cytoplasm</location>
    </subcellularLocation>
</comment>
<proteinExistence type="inferred from homology"/>
<keyword evidence="8 11" id="KW-0949">S-adenosyl-L-methionine</keyword>
<dbReference type="GO" id="GO:0030488">
    <property type="term" value="P:tRNA methylation"/>
    <property type="evidence" value="ECO:0007669"/>
    <property type="project" value="UniProtKB-UniRule"/>
</dbReference>
<evidence type="ECO:0000256" key="3">
    <source>
        <dbReference type="ARBA" id="ARBA00012795"/>
    </source>
</evidence>
<evidence type="ECO:0000256" key="12">
    <source>
        <dbReference type="SAM" id="MobiDB-lite"/>
    </source>
</evidence>
<sequence>MKSSDKEPELLSQGKSILGEPWVPIYEAPVEFDGKNFQTAMTNLIRQPNINSTVIMRADILSEIAYTSEGEVDSQSVSELAQKMPEFEQNEGGESVLHRYLEDVALKSITIDDSTVKLQKRADVVRRIIPRNPFKDHIINQTCLLLTGDEDESVLVVYIPHIKTSDEIPFYLPPVYAVGILLHDSKLSIHYFPFKDENADDLRSLDSSSRPIRIALRLLQTSTKHSQGAKDGYEKRVNHDLVVPKELFQNRYISLKKKYSSTLVNSWVESTDPKKHVFEDLAIAAFLIELWAKHYKGGASTFEFRDLGCGNGLLVYILNMEGYRGKGIDARARKSWLTYPKHIQANLLEQVIIPQILLKPHPAVAKLAPHQTDNGRLFMVPEQPSTATNKVPLVSYYSSTNLLESTQVCTTKDFAPNTFIIGNHSDELTCWIPLLGFPFLVIPCCSHALSGAKYRYSARKQQQQHPQPHNPQSKSAPASSTYGSLVDHVEDIAFQMGWKVEREMLRIPSTRNAAVIGISKEYEESQEAWDTRVLDVVALEGGAEGWVGNTMALMKKSPRNH</sequence>